<dbReference type="GO" id="GO:0005886">
    <property type="term" value="C:plasma membrane"/>
    <property type="evidence" value="ECO:0007669"/>
    <property type="project" value="UniProtKB-SubCell"/>
</dbReference>
<dbReference type="FunFam" id="3.30.870.10:FF:000021">
    <property type="entry name" value="Cardiolipin synthase"/>
    <property type="match status" value="1"/>
</dbReference>
<feature type="active site" evidence="13">
    <location>
        <position position="229"/>
    </location>
</feature>
<feature type="transmembrane region" description="Helical" evidence="13">
    <location>
        <begin position="31"/>
        <end position="54"/>
    </location>
</feature>
<keyword evidence="8 13" id="KW-0443">Lipid metabolism</keyword>
<comment type="function">
    <text evidence="12 13">Catalyzes the reversible phosphatidyl group transfer from one phosphatidylglycerol molecule to another to form cardiolipin (CL) (diphosphatidylglycerol) and glycerol.</text>
</comment>
<feature type="active site" evidence="13">
    <location>
        <position position="222"/>
    </location>
</feature>
<dbReference type="SUPFAM" id="SSF56024">
    <property type="entry name" value="Phospholipase D/nuclease"/>
    <property type="match status" value="2"/>
</dbReference>
<evidence type="ECO:0000256" key="8">
    <source>
        <dbReference type="ARBA" id="ARBA00023098"/>
    </source>
</evidence>
<evidence type="ECO:0000256" key="1">
    <source>
        <dbReference type="ARBA" id="ARBA00004651"/>
    </source>
</evidence>
<dbReference type="PANTHER" id="PTHR21248">
    <property type="entry name" value="CARDIOLIPIN SYNTHASE"/>
    <property type="match status" value="1"/>
</dbReference>
<evidence type="ECO:0000256" key="6">
    <source>
        <dbReference type="ARBA" id="ARBA00022737"/>
    </source>
</evidence>
<evidence type="ECO:0000256" key="14">
    <source>
        <dbReference type="NCBIfam" id="TIGR04265"/>
    </source>
</evidence>
<feature type="active site" evidence="13">
    <location>
        <position position="400"/>
    </location>
</feature>
<evidence type="ECO:0000313" key="16">
    <source>
        <dbReference type="EMBL" id="WNQ09450.1"/>
    </source>
</evidence>
<keyword evidence="3 13" id="KW-0444">Lipid biosynthesis</keyword>
<keyword evidence="9 13" id="KW-0472">Membrane</keyword>
<evidence type="ECO:0000256" key="13">
    <source>
        <dbReference type="HAMAP-Rule" id="MF_01916"/>
    </source>
</evidence>
<dbReference type="HAMAP" id="MF_01916">
    <property type="entry name" value="Cardiolipin_synth_Cls"/>
    <property type="match status" value="1"/>
</dbReference>
<dbReference type="InterPro" id="IPR030874">
    <property type="entry name" value="Cardiolipin_synth_Firmi"/>
</dbReference>
<dbReference type="InterPro" id="IPR027379">
    <property type="entry name" value="CLS_N"/>
</dbReference>
<keyword evidence="4 13" id="KW-0808">Transferase</keyword>
<dbReference type="CDD" id="cd09110">
    <property type="entry name" value="PLDc_CLS_1"/>
    <property type="match status" value="1"/>
</dbReference>
<comment type="subcellular location">
    <subcellularLocation>
        <location evidence="1 13">Cell membrane</location>
        <topology evidence="1 13">Multi-pass membrane protein</topology>
    </subcellularLocation>
</comment>
<evidence type="ECO:0000256" key="2">
    <source>
        <dbReference type="ARBA" id="ARBA00022475"/>
    </source>
</evidence>
<evidence type="ECO:0000256" key="9">
    <source>
        <dbReference type="ARBA" id="ARBA00023136"/>
    </source>
</evidence>
<protein>
    <recommendedName>
        <fullName evidence="13 14">Cardiolipin synthase</fullName>
        <shortName evidence="13">CL synthase</shortName>
        <ecNumber evidence="13 14">2.7.8.-</ecNumber>
    </recommendedName>
</protein>
<keyword evidence="10 13" id="KW-0594">Phospholipid biosynthesis</keyword>
<dbReference type="PANTHER" id="PTHR21248:SF22">
    <property type="entry name" value="PHOSPHOLIPASE D"/>
    <property type="match status" value="1"/>
</dbReference>
<reference evidence="16 17" key="1">
    <citation type="submission" date="2022-02" db="EMBL/GenBank/DDBJ databases">
        <title>Paenibacillus sp. MBLB1776 Whole Genome Shotgun Sequencing.</title>
        <authorList>
            <person name="Hwang C.Y."/>
            <person name="Cho E.-S."/>
            <person name="Seo M.-J."/>
        </authorList>
    </citation>
    <scope>NUCLEOTIDE SEQUENCE [LARGE SCALE GENOMIC DNA]</scope>
    <source>
        <strain evidence="16 17">MBLB1776</strain>
    </source>
</reference>
<dbReference type="Pfam" id="PF13396">
    <property type="entry name" value="PLDc_N"/>
    <property type="match status" value="1"/>
</dbReference>
<feature type="domain" description="PLD phosphodiesterase" evidence="15">
    <location>
        <begin position="395"/>
        <end position="422"/>
    </location>
</feature>
<evidence type="ECO:0000259" key="15">
    <source>
        <dbReference type="PROSITE" id="PS50035"/>
    </source>
</evidence>
<dbReference type="EMBL" id="CP130318">
    <property type="protein sequence ID" value="WNQ09450.1"/>
    <property type="molecule type" value="Genomic_DNA"/>
</dbReference>
<name>A0AA96LA18_9BACL</name>
<evidence type="ECO:0000256" key="11">
    <source>
        <dbReference type="ARBA" id="ARBA00023264"/>
    </source>
</evidence>
<dbReference type="SMART" id="SM00155">
    <property type="entry name" value="PLDc"/>
    <property type="match status" value="2"/>
</dbReference>
<evidence type="ECO:0000256" key="12">
    <source>
        <dbReference type="ARBA" id="ARBA00057569"/>
    </source>
</evidence>
<keyword evidence="5 13" id="KW-0812">Transmembrane</keyword>
<keyword evidence="2 13" id="KW-1003">Cell membrane</keyword>
<keyword evidence="6" id="KW-0677">Repeat</keyword>
<evidence type="ECO:0000256" key="3">
    <source>
        <dbReference type="ARBA" id="ARBA00022516"/>
    </source>
</evidence>
<evidence type="ECO:0000313" key="17">
    <source>
        <dbReference type="Proteomes" id="UP001305702"/>
    </source>
</evidence>
<accession>A0AA96LA18</accession>
<proteinExistence type="inferred from homology"/>
<dbReference type="PROSITE" id="PS50035">
    <property type="entry name" value="PLD"/>
    <property type="match status" value="2"/>
</dbReference>
<feature type="transmembrane region" description="Helical" evidence="13">
    <location>
        <begin position="7"/>
        <end position="25"/>
    </location>
</feature>
<dbReference type="Proteomes" id="UP001305702">
    <property type="component" value="Chromosome"/>
</dbReference>
<dbReference type="Pfam" id="PF13091">
    <property type="entry name" value="PLDc_2"/>
    <property type="match status" value="2"/>
</dbReference>
<dbReference type="NCBIfam" id="TIGR04265">
    <property type="entry name" value="bac_cardiolipin"/>
    <property type="match status" value="1"/>
</dbReference>
<organism evidence="16 17">
    <name type="scientific">Paenibacillus aurantius</name>
    <dbReference type="NCBI Taxonomy" id="2918900"/>
    <lineage>
        <taxon>Bacteria</taxon>
        <taxon>Bacillati</taxon>
        <taxon>Bacillota</taxon>
        <taxon>Bacilli</taxon>
        <taxon>Bacillales</taxon>
        <taxon>Paenibacillaceae</taxon>
        <taxon>Paenibacillus</taxon>
    </lineage>
</organism>
<feature type="domain" description="PLD phosphodiesterase" evidence="15">
    <location>
        <begin position="217"/>
        <end position="244"/>
    </location>
</feature>
<keyword evidence="7 13" id="KW-1133">Transmembrane helix</keyword>
<keyword evidence="17" id="KW-1185">Reference proteome</keyword>
<dbReference type="InterPro" id="IPR001736">
    <property type="entry name" value="PLipase_D/transphosphatidylase"/>
</dbReference>
<dbReference type="KEGG" id="paun:MJA45_17655"/>
<dbReference type="RefSeq" id="WP_315603222.1">
    <property type="nucleotide sequence ID" value="NZ_CP130318.1"/>
</dbReference>
<feature type="active site" evidence="13">
    <location>
        <position position="224"/>
    </location>
</feature>
<comment type="similarity">
    <text evidence="13">Belongs to the phospholipase D family. Cardiolipin synthase subfamily.</text>
</comment>
<dbReference type="CDD" id="cd09112">
    <property type="entry name" value="PLDc_CLS_2"/>
    <property type="match status" value="1"/>
</dbReference>
<evidence type="ECO:0000256" key="5">
    <source>
        <dbReference type="ARBA" id="ARBA00022692"/>
    </source>
</evidence>
<feature type="active site" evidence="13">
    <location>
        <position position="402"/>
    </location>
</feature>
<evidence type="ECO:0000256" key="7">
    <source>
        <dbReference type="ARBA" id="ARBA00022989"/>
    </source>
</evidence>
<dbReference type="GO" id="GO:0032049">
    <property type="term" value="P:cardiolipin biosynthetic process"/>
    <property type="evidence" value="ECO:0007669"/>
    <property type="project" value="UniProtKB-UniRule"/>
</dbReference>
<dbReference type="InterPro" id="IPR022924">
    <property type="entry name" value="Cardiolipin_synthase"/>
</dbReference>
<evidence type="ECO:0000256" key="4">
    <source>
        <dbReference type="ARBA" id="ARBA00022679"/>
    </source>
</evidence>
<dbReference type="InterPro" id="IPR025202">
    <property type="entry name" value="PLD-like_dom"/>
</dbReference>
<feature type="active site" evidence="13">
    <location>
        <position position="407"/>
    </location>
</feature>
<evidence type="ECO:0000256" key="10">
    <source>
        <dbReference type="ARBA" id="ARBA00023209"/>
    </source>
</evidence>
<comment type="catalytic activity">
    <reaction evidence="13">
        <text>2 a 1,2-diacyl-sn-glycero-3-phospho-(1'-sn-glycerol) = a cardiolipin + glycerol</text>
        <dbReference type="Rhea" id="RHEA:31451"/>
        <dbReference type="ChEBI" id="CHEBI:17754"/>
        <dbReference type="ChEBI" id="CHEBI:62237"/>
        <dbReference type="ChEBI" id="CHEBI:64716"/>
    </reaction>
</comment>
<dbReference type="AlphaFoldDB" id="A0AA96LA18"/>
<dbReference type="FunFam" id="3.30.870.10:FF:000014">
    <property type="entry name" value="Cardiolipin synthase"/>
    <property type="match status" value="1"/>
</dbReference>
<keyword evidence="11 13" id="KW-1208">Phospholipid metabolism</keyword>
<dbReference type="EC" id="2.7.8.-" evidence="13 14"/>
<sequence length="482" mass="55785">MGWLKDVSTFLLVLNLLLALAIVFLERRNVGVTWAWLMVLLFLPGLGFVLYLILGQNLSRRKLYKIREEDQRKLDSLIESQRESFRRHQIHYNDPEMVIYQDLIYMNLRSGHALFTQNNAVEVFTDGPSKFDRLFADLEAARHHIHLQYYILNADGLGKRLVELLARKAQEGVQVRLLYDDIGSNRLPRHFFDGLIRAGGQVAAFFPSRIPYLNFRVNYRNHRKVAVIDGEFGYIGGFNVGDEYLGLNPRYGFWRDTHLRLQGTTVLQLQAHFLMDWNLASVHKLKEETSFFPLYRPGVGQVGVQIVASGPDNEMEQIKNAYIKMINDAKESIYIQSPYFIPDESLLNALKLAIWSGVDVRMMIPSRPDHRMVYWASWSYLGELLEAGMKCFLYEKGFLHAKMVVIDGRVASVGTANMDIRSFKLNFEINAFLYDTATASRLQAIFEEDMEHSLQLTYDIYRNRSALYKLRESCTRLLSPIL</sequence>
<gene>
    <name evidence="16" type="primary">cls</name>
    <name evidence="16" type="ORF">MJA45_17655</name>
</gene>
<dbReference type="GO" id="GO:0008808">
    <property type="term" value="F:cardiolipin synthase activity"/>
    <property type="evidence" value="ECO:0007669"/>
    <property type="project" value="UniProtKB-UniRule"/>
</dbReference>
<dbReference type="Gene3D" id="3.30.870.10">
    <property type="entry name" value="Endonuclease Chain A"/>
    <property type="match status" value="2"/>
</dbReference>